<dbReference type="Proteomes" id="UP000231070">
    <property type="component" value="Unassembled WGS sequence"/>
</dbReference>
<reference evidence="1 2" key="1">
    <citation type="submission" date="2017-08" db="EMBL/GenBank/DDBJ databases">
        <title>Pleomorphomonas carboxidotrophicus sp. nov., a new mesophilic hydrogenogenic carboxidotroph.</title>
        <authorList>
            <person name="Esquivel-Elizondo S."/>
            <person name="Krajmalnik-Brown R."/>
            <person name="Maldonado J."/>
        </authorList>
    </citation>
    <scope>NUCLEOTIDE SEQUENCE [LARGE SCALE GENOMIC DNA]</scope>
    <source>
        <strain evidence="1 2">SVCO-16</strain>
    </source>
</reference>
<dbReference type="RefSeq" id="WP_133121872.1">
    <property type="nucleotide sequence ID" value="NZ_NQVN01000011.1"/>
</dbReference>
<organism evidence="1 2">
    <name type="scientific">Pleomorphomonas carboxyditropha</name>
    <dbReference type="NCBI Taxonomy" id="2023338"/>
    <lineage>
        <taxon>Bacteria</taxon>
        <taxon>Pseudomonadati</taxon>
        <taxon>Pseudomonadota</taxon>
        <taxon>Alphaproteobacteria</taxon>
        <taxon>Hyphomicrobiales</taxon>
        <taxon>Pleomorphomonadaceae</taxon>
        <taxon>Pleomorphomonas</taxon>
    </lineage>
</organism>
<dbReference type="AlphaFoldDB" id="A0A2G9WU99"/>
<protein>
    <submittedName>
        <fullName evidence="1">Uncharacterized protein</fullName>
    </submittedName>
</protein>
<proteinExistence type="predicted"/>
<accession>A0A2G9WU99</accession>
<comment type="caution">
    <text evidence="1">The sequence shown here is derived from an EMBL/GenBank/DDBJ whole genome shotgun (WGS) entry which is preliminary data.</text>
</comment>
<sequence>MVEILDEPTEDGAIGLCYHYKPGDWLDTVRICLAGPVMDALKSRRPFYLNDAPGGGSDIDQAWQAYVSALAPRPPVALQEWLPAEAGADLTSLVDAYTIEGWRPEGLSGQLKRKMTLFCNKYEDALEFIHVLIGQETTSLIRFMNETPAFMTCVTVVADQLLEKSRLTSTEIYEACRLATA</sequence>
<evidence type="ECO:0000313" key="1">
    <source>
        <dbReference type="EMBL" id="PIO98278.1"/>
    </source>
</evidence>
<gene>
    <name evidence="1" type="ORF">CJ014_16630</name>
</gene>
<evidence type="ECO:0000313" key="2">
    <source>
        <dbReference type="Proteomes" id="UP000231070"/>
    </source>
</evidence>
<keyword evidence="2" id="KW-1185">Reference proteome</keyword>
<dbReference type="EMBL" id="NQVN01000011">
    <property type="protein sequence ID" value="PIO98278.1"/>
    <property type="molecule type" value="Genomic_DNA"/>
</dbReference>
<name>A0A2G9WU99_9HYPH</name>